<accession>A0ABN7WBD3</accession>
<reference evidence="1 2" key="1">
    <citation type="submission" date="2021-06" db="EMBL/GenBank/DDBJ databases">
        <authorList>
            <person name="Kallberg Y."/>
            <person name="Tangrot J."/>
            <person name="Rosling A."/>
        </authorList>
    </citation>
    <scope>NUCLEOTIDE SEQUENCE [LARGE SCALE GENOMIC DNA]</scope>
    <source>
        <strain evidence="1 2">120-4 pot B 10/14</strain>
    </source>
</reference>
<protein>
    <submittedName>
        <fullName evidence="1">27022_t:CDS:1</fullName>
    </submittedName>
</protein>
<name>A0ABN7WBD3_GIGMA</name>
<gene>
    <name evidence="1" type="ORF">GMARGA_LOCUS28701</name>
</gene>
<comment type="caution">
    <text evidence="1">The sequence shown here is derived from an EMBL/GenBank/DDBJ whole genome shotgun (WGS) entry which is preliminary data.</text>
</comment>
<evidence type="ECO:0000313" key="2">
    <source>
        <dbReference type="Proteomes" id="UP000789901"/>
    </source>
</evidence>
<sequence length="54" mass="6187">MVFTGKNGLQIPLDKEEESKLEIFKNDNILKILDTKSSNFTEFNKGKSIKIQVD</sequence>
<organism evidence="1 2">
    <name type="scientific">Gigaspora margarita</name>
    <dbReference type="NCBI Taxonomy" id="4874"/>
    <lineage>
        <taxon>Eukaryota</taxon>
        <taxon>Fungi</taxon>
        <taxon>Fungi incertae sedis</taxon>
        <taxon>Mucoromycota</taxon>
        <taxon>Glomeromycotina</taxon>
        <taxon>Glomeromycetes</taxon>
        <taxon>Diversisporales</taxon>
        <taxon>Gigasporaceae</taxon>
        <taxon>Gigaspora</taxon>
    </lineage>
</organism>
<dbReference type="Proteomes" id="UP000789901">
    <property type="component" value="Unassembled WGS sequence"/>
</dbReference>
<proteinExistence type="predicted"/>
<evidence type="ECO:0000313" key="1">
    <source>
        <dbReference type="EMBL" id="CAG8824927.1"/>
    </source>
</evidence>
<feature type="non-terminal residue" evidence="1">
    <location>
        <position position="54"/>
    </location>
</feature>
<keyword evidence="2" id="KW-1185">Reference proteome</keyword>
<dbReference type="EMBL" id="CAJVQB010037167">
    <property type="protein sequence ID" value="CAG8824927.1"/>
    <property type="molecule type" value="Genomic_DNA"/>
</dbReference>